<comment type="similarity">
    <text evidence="1">Belongs to the UPF0235 family.</text>
</comment>
<evidence type="ECO:0000313" key="3">
    <source>
        <dbReference type="EMBL" id="ORX89436.1"/>
    </source>
</evidence>
<dbReference type="GO" id="GO:0005737">
    <property type="term" value="C:cytoplasm"/>
    <property type="evidence" value="ECO:0007669"/>
    <property type="project" value="TreeGrafter"/>
</dbReference>
<accession>A0A1Y1XVC0</accession>
<evidence type="ECO:0000313" key="4">
    <source>
        <dbReference type="Proteomes" id="UP000193498"/>
    </source>
</evidence>
<dbReference type="PANTHER" id="PTHR13420">
    <property type="entry name" value="UPF0235 PROTEIN C15ORF40"/>
    <property type="match status" value="1"/>
</dbReference>
<proteinExistence type="inferred from homology"/>
<evidence type="ECO:0000256" key="1">
    <source>
        <dbReference type="ARBA" id="ARBA00010364"/>
    </source>
</evidence>
<dbReference type="AlphaFoldDB" id="A0A1Y1XVC0"/>
<gene>
    <name evidence="3" type="ORF">K493DRAFT_318668</name>
</gene>
<dbReference type="EMBL" id="MCFE01000443">
    <property type="protein sequence ID" value="ORX89436.1"/>
    <property type="molecule type" value="Genomic_DNA"/>
</dbReference>
<keyword evidence="4" id="KW-1185">Reference proteome</keyword>
<reference evidence="3 4" key="1">
    <citation type="submission" date="2016-07" db="EMBL/GenBank/DDBJ databases">
        <title>Pervasive Adenine N6-methylation of Active Genes in Fungi.</title>
        <authorList>
            <consortium name="DOE Joint Genome Institute"/>
            <person name="Mondo S.J."/>
            <person name="Dannebaum R.O."/>
            <person name="Kuo R.C."/>
            <person name="Labutti K."/>
            <person name="Haridas S."/>
            <person name="Kuo A."/>
            <person name="Salamov A."/>
            <person name="Ahrendt S.R."/>
            <person name="Lipzen A."/>
            <person name="Sullivan W."/>
            <person name="Andreopoulos W.B."/>
            <person name="Clum A."/>
            <person name="Lindquist E."/>
            <person name="Daum C."/>
            <person name="Ramamoorthy G.K."/>
            <person name="Gryganskyi A."/>
            <person name="Culley D."/>
            <person name="Magnuson J.K."/>
            <person name="James T.Y."/>
            <person name="O'Malley M.A."/>
            <person name="Stajich J.E."/>
            <person name="Spatafora J.W."/>
            <person name="Visel A."/>
            <person name="Grigoriev I.V."/>
        </authorList>
    </citation>
    <scope>NUCLEOTIDE SEQUENCE [LARGE SCALE GENOMIC DNA]</scope>
    <source>
        <strain evidence="3 4">CBS 931.73</strain>
    </source>
</reference>
<dbReference type="SUPFAM" id="SSF69786">
    <property type="entry name" value="YggU-like"/>
    <property type="match status" value="1"/>
</dbReference>
<dbReference type="Proteomes" id="UP000193498">
    <property type="component" value="Unassembled WGS sequence"/>
</dbReference>
<dbReference type="InParanoid" id="A0A1Y1XVC0"/>
<dbReference type="NCBIfam" id="TIGR00251">
    <property type="entry name" value="DUF167 family protein"/>
    <property type="match status" value="1"/>
</dbReference>
<evidence type="ECO:0000256" key="2">
    <source>
        <dbReference type="SAM" id="MobiDB-lite"/>
    </source>
</evidence>
<protein>
    <recommendedName>
        <fullName evidence="5">YggU-like protein</fullName>
    </recommendedName>
</protein>
<feature type="region of interest" description="Disordered" evidence="2">
    <location>
        <begin position="1"/>
        <end position="26"/>
    </location>
</feature>
<dbReference type="InterPro" id="IPR036591">
    <property type="entry name" value="YggU-like_sf"/>
</dbReference>
<dbReference type="Gene3D" id="3.30.1200.10">
    <property type="entry name" value="YggU-like"/>
    <property type="match status" value="1"/>
</dbReference>
<dbReference type="OrthoDB" id="244097at2759"/>
<sequence length="118" mass="12841">MVNKGKNKNTLGSKDVPKPRGPVYLHKDGDTRLELHVKPGAKQNQITDIGDRVGVQISAPPREGEANRGVVEFVAEVLKVRKSNITIVSGLKSREKVVSIEGVTADEVIERIQASTVF</sequence>
<dbReference type="SMART" id="SM01152">
    <property type="entry name" value="DUF167"/>
    <property type="match status" value="1"/>
</dbReference>
<comment type="caution">
    <text evidence="3">The sequence shown here is derived from an EMBL/GenBank/DDBJ whole genome shotgun (WGS) entry which is preliminary data.</text>
</comment>
<dbReference type="PANTHER" id="PTHR13420:SF7">
    <property type="entry name" value="UPF0235 PROTEIN C15ORF40"/>
    <property type="match status" value="1"/>
</dbReference>
<name>A0A1Y1XVC0_9FUNG</name>
<organism evidence="3 4">
    <name type="scientific">Basidiobolus meristosporus CBS 931.73</name>
    <dbReference type="NCBI Taxonomy" id="1314790"/>
    <lineage>
        <taxon>Eukaryota</taxon>
        <taxon>Fungi</taxon>
        <taxon>Fungi incertae sedis</taxon>
        <taxon>Zoopagomycota</taxon>
        <taxon>Entomophthoromycotina</taxon>
        <taxon>Basidiobolomycetes</taxon>
        <taxon>Basidiobolales</taxon>
        <taxon>Basidiobolaceae</taxon>
        <taxon>Basidiobolus</taxon>
    </lineage>
</organism>
<dbReference type="HAMAP" id="MF_00634">
    <property type="entry name" value="UPF0235"/>
    <property type="match status" value="1"/>
</dbReference>
<dbReference type="Pfam" id="PF02594">
    <property type="entry name" value="DUF167"/>
    <property type="match status" value="1"/>
</dbReference>
<dbReference type="STRING" id="1314790.A0A1Y1XVC0"/>
<evidence type="ECO:0008006" key="5">
    <source>
        <dbReference type="Google" id="ProtNLM"/>
    </source>
</evidence>
<dbReference type="InterPro" id="IPR003746">
    <property type="entry name" value="DUF167"/>
</dbReference>